<evidence type="ECO:0000313" key="1">
    <source>
        <dbReference type="EMBL" id="KFP52336.1"/>
    </source>
</evidence>
<name>A0A091M1A1_CATAU</name>
<dbReference type="AlphaFoldDB" id="A0A091M1A1"/>
<dbReference type="OrthoDB" id="10298560at2759"/>
<proteinExistence type="predicted"/>
<evidence type="ECO:0000313" key="2">
    <source>
        <dbReference type="Proteomes" id="UP000053745"/>
    </source>
</evidence>
<gene>
    <name evidence="1" type="ORF">N323_05292</name>
</gene>
<feature type="non-terminal residue" evidence="1">
    <location>
        <position position="1"/>
    </location>
</feature>
<dbReference type="EMBL" id="KL306919">
    <property type="protein sequence ID" value="KFP52336.1"/>
    <property type="molecule type" value="Genomic_DNA"/>
</dbReference>
<accession>A0A091M1A1</accession>
<dbReference type="Proteomes" id="UP000053745">
    <property type="component" value="Unassembled WGS sequence"/>
</dbReference>
<keyword evidence="2" id="KW-1185">Reference proteome</keyword>
<sequence length="67" mass="7778">SYHSLKDFQRQLQQPESIHTVSYGSADTWDSFQLRMLSFFNRTCSGSVTVKDFENRNLAKLLLLHAI</sequence>
<organism evidence="1 2">
    <name type="scientific">Cathartes aura</name>
    <name type="common">Turkey vulture</name>
    <name type="synonym">Vultur aura</name>
    <dbReference type="NCBI Taxonomy" id="43455"/>
    <lineage>
        <taxon>Eukaryota</taxon>
        <taxon>Metazoa</taxon>
        <taxon>Chordata</taxon>
        <taxon>Craniata</taxon>
        <taxon>Vertebrata</taxon>
        <taxon>Euteleostomi</taxon>
        <taxon>Archelosauria</taxon>
        <taxon>Archosauria</taxon>
        <taxon>Dinosauria</taxon>
        <taxon>Saurischia</taxon>
        <taxon>Theropoda</taxon>
        <taxon>Coelurosauria</taxon>
        <taxon>Aves</taxon>
        <taxon>Neognathae</taxon>
        <taxon>Neoaves</taxon>
        <taxon>Telluraves</taxon>
        <taxon>Accipitrimorphae</taxon>
        <taxon>Accipitriformes</taxon>
        <taxon>Cathartidae</taxon>
        <taxon>Cathartes</taxon>
    </lineage>
</organism>
<protein>
    <submittedName>
        <fullName evidence="1">Uncharacterized protein</fullName>
    </submittedName>
</protein>
<reference evidence="1 2" key="1">
    <citation type="submission" date="2014-04" db="EMBL/GenBank/DDBJ databases">
        <title>Genome evolution of avian class.</title>
        <authorList>
            <person name="Zhang G."/>
            <person name="Li C."/>
        </authorList>
    </citation>
    <scope>NUCLEOTIDE SEQUENCE [LARGE SCALE GENOMIC DNA]</scope>
    <source>
        <strain evidence="1">BGI_N323</strain>
    </source>
</reference>
<feature type="non-terminal residue" evidence="1">
    <location>
        <position position="67"/>
    </location>
</feature>